<dbReference type="GO" id="GO:0045454">
    <property type="term" value="P:cell redox homeostasis"/>
    <property type="evidence" value="ECO:0007669"/>
    <property type="project" value="TreeGrafter"/>
</dbReference>
<dbReference type="Pfam" id="PF00085">
    <property type="entry name" value="Thioredoxin"/>
    <property type="match status" value="1"/>
</dbReference>
<dbReference type="Gene3D" id="3.40.30.10">
    <property type="entry name" value="Glutaredoxin"/>
    <property type="match status" value="1"/>
</dbReference>
<protein>
    <recommendedName>
        <fullName evidence="6">Thioredoxin</fullName>
    </recommendedName>
</protein>
<keyword evidence="3" id="KW-0249">Electron transport</keyword>
<dbReference type="AlphaFoldDB" id="A0AA37QJB2"/>
<dbReference type="PANTHER" id="PTHR45663">
    <property type="entry name" value="GEO12009P1"/>
    <property type="match status" value="1"/>
</dbReference>
<dbReference type="PIRSF" id="PIRSF000077">
    <property type="entry name" value="Thioredoxin"/>
    <property type="match status" value="1"/>
</dbReference>
<comment type="caution">
    <text evidence="9">The sequence shown here is derived from an EMBL/GenBank/DDBJ whole genome shotgun (WGS) entry which is preliminary data.</text>
</comment>
<dbReference type="InterPro" id="IPR005746">
    <property type="entry name" value="Thioredoxin"/>
</dbReference>
<evidence type="ECO:0000313" key="10">
    <source>
        <dbReference type="Proteomes" id="UP001161325"/>
    </source>
</evidence>
<dbReference type="PANTHER" id="PTHR45663:SF11">
    <property type="entry name" value="GEO12009P1"/>
    <property type="match status" value="1"/>
</dbReference>
<gene>
    <name evidence="9" type="primary">trxA_2</name>
    <name evidence="9" type="ORF">rosag_33710</name>
</gene>
<feature type="domain" description="Thioredoxin" evidence="8">
    <location>
        <begin position="1"/>
        <end position="111"/>
    </location>
</feature>
<evidence type="ECO:0000256" key="2">
    <source>
        <dbReference type="ARBA" id="ARBA00022448"/>
    </source>
</evidence>
<accession>A0AA37QJB2</accession>
<dbReference type="EMBL" id="BRXS01000005">
    <property type="protein sequence ID" value="GLC26858.1"/>
    <property type="molecule type" value="Genomic_DNA"/>
</dbReference>
<evidence type="ECO:0000256" key="3">
    <source>
        <dbReference type="ARBA" id="ARBA00022982"/>
    </source>
</evidence>
<dbReference type="CDD" id="cd02947">
    <property type="entry name" value="TRX_family"/>
    <property type="match status" value="1"/>
</dbReference>
<evidence type="ECO:0000313" key="9">
    <source>
        <dbReference type="EMBL" id="GLC26858.1"/>
    </source>
</evidence>
<evidence type="ECO:0000256" key="5">
    <source>
        <dbReference type="ARBA" id="ARBA00023284"/>
    </source>
</evidence>
<evidence type="ECO:0000259" key="8">
    <source>
        <dbReference type="PROSITE" id="PS51352"/>
    </source>
</evidence>
<dbReference type="SUPFAM" id="SSF52833">
    <property type="entry name" value="Thioredoxin-like"/>
    <property type="match status" value="1"/>
</dbReference>
<organism evidence="9 10">
    <name type="scientific">Roseisolibacter agri</name>
    <dbReference type="NCBI Taxonomy" id="2014610"/>
    <lineage>
        <taxon>Bacteria</taxon>
        <taxon>Pseudomonadati</taxon>
        <taxon>Gemmatimonadota</taxon>
        <taxon>Gemmatimonadia</taxon>
        <taxon>Gemmatimonadales</taxon>
        <taxon>Gemmatimonadaceae</taxon>
        <taxon>Roseisolibacter</taxon>
    </lineage>
</organism>
<comment type="similarity">
    <text evidence="1 6">Belongs to the thioredoxin family.</text>
</comment>
<dbReference type="InterPro" id="IPR013766">
    <property type="entry name" value="Thioredoxin_domain"/>
</dbReference>
<dbReference type="Proteomes" id="UP001161325">
    <property type="component" value="Unassembled WGS sequence"/>
</dbReference>
<reference evidence="9" key="1">
    <citation type="submission" date="2022-08" db="EMBL/GenBank/DDBJ databases">
        <title>Draft genome sequencing of Roseisolibacter agri AW1220.</title>
        <authorList>
            <person name="Tobiishi Y."/>
            <person name="Tonouchi A."/>
        </authorList>
    </citation>
    <scope>NUCLEOTIDE SEQUENCE</scope>
    <source>
        <strain evidence="9">AW1220</strain>
    </source>
</reference>
<proteinExistence type="inferred from homology"/>
<dbReference type="InterPro" id="IPR036249">
    <property type="entry name" value="Thioredoxin-like_sf"/>
</dbReference>
<evidence type="ECO:0000256" key="4">
    <source>
        <dbReference type="ARBA" id="ARBA00023157"/>
    </source>
</evidence>
<keyword evidence="5 7" id="KW-0676">Redox-active center</keyword>
<name>A0AA37QJB2_9BACT</name>
<dbReference type="RefSeq" id="WP_284351309.1">
    <property type="nucleotide sequence ID" value="NZ_BRXS01000005.1"/>
</dbReference>
<keyword evidence="10" id="KW-1185">Reference proteome</keyword>
<evidence type="ECO:0000256" key="1">
    <source>
        <dbReference type="ARBA" id="ARBA00008987"/>
    </source>
</evidence>
<feature type="disulfide bond" description="Redox-active" evidence="7">
    <location>
        <begin position="35"/>
        <end position="38"/>
    </location>
</feature>
<evidence type="ECO:0000256" key="7">
    <source>
        <dbReference type="PIRSR" id="PIRSR000077-4"/>
    </source>
</evidence>
<keyword evidence="4 7" id="KW-1015">Disulfide bond</keyword>
<dbReference type="GO" id="GO:0005829">
    <property type="term" value="C:cytosol"/>
    <property type="evidence" value="ECO:0007669"/>
    <property type="project" value="TreeGrafter"/>
</dbReference>
<evidence type="ECO:0000256" key="6">
    <source>
        <dbReference type="PIRNR" id="PIRNR000077"/>
    </source>
</evidence>
<sequence>MSASIALPSVTDATFAAEVAPGTGHVAVEFTAAWCAPCRIMAPVVEAVAHDYAPRLRVLQLDADANPATLARLGVRGLPTMLVFRDGEIVERVVGAVPAAALRQRLDRVLAG</sequence>
<keyword evidence="2" id="KW-0813">Transport</keyword>
<dbReference type="PROSITE" id="PS51352">
    <property type="entry name" value="THIOREDOXIN_2"/>
    <property type="match status" value="1"/>
</dbReference>
<dbReference type="GO" id="GO:0015035">
    <property type="term" value="F:protein-disulfide reductase activity"/>
    <property type="evidence" value="ECO:0007669"/>
    <property type="project" value="InterPro"/>
</dbReference>
<dbReference type="PRINTS" id="PR00421">
    <property type="entry name" value="THIOREDOXIN"/>
</dbReference>